<evidence type="ECO:0000313" key="4">
    <source>
        <dbReference type="Proteomes" id="UP001146793"/>
    </source>
</evidence>
<dbReference type="AlphaFoldDB" id="A0AAV7YF52"/>
<feature type="coiled-coil region" evidence="1">
    <location>
        <begin position="394"/>
        <end position="429"/>
    </location>
</feature>
<protein>
    <submittedName>
        <fullName evidence="3">Uncharacterized protein</fullName>
    </submittedName>
</protein>
<dbReference type="Proteomes" id="UP001146793">
    <property type="component" value="Unassembled WGS sequence"/>
</dbReference>
<organism evidence="3 4">
    <name type="scientific">Anaeramoeba flamelloides</name>
    <dbReference type="NCBI Taxonomy" id="1746091"/>
    <lineage>
        <taxon>Eukaryota</taxon>
        <taxon>Metamonada</taxon>
        <taxon>Anaeramoebidae</taxon>
        <taxon>Anaeramoeba</taxon>
    </lineage>
</organism>
<proteinExistence type="predicted"/>
<name>A0AAV7YF52_9EUKA</name>
<evidence type="ECO:0000256" key="1">
    <source>
        <dbReference type="SAM" id="Coils"/>
    </source>
</evidence>
<keyword evidence="1" id="KW-0175">Coiled coil</keyword>
<accession>A0AAV7YF52</accession>
<evidence type="ECO:0000256" key="2">
    <source>
        <dbReference type="SAM" id="MobiDB-lite"/>
    </source>
</evidence>
<sequence length="447" mass="52137">MGNELPTSVPHKPIKRYLKIVNKHTSPIVVLDSNCCWVDANIPFLKLVVVPKKKKLFRLGLEHLFPESQSNLKNTTTTEHFLIWFRETKKNGSRSNTINLEYQTPSQKKGWVNCKLKFFEIGGMTLSQILVSIIKEPTKEDNNKTNTNEKKGLSGVEYINYKSGNLTDNYNTNQRVKKIKSSPSMGTLLNNKNMNEILKLNSSFIANENNDNHQDNNVLETEKNETNKNEDNKENLELQNDNKKENVYESKNEQESDSKVDDQITTNQNSKETNSRTIDETHLDISEDIEEIMEIFNKYKIKQQISNKIHLLLDKILDLHKSCFFTKQEACKQLSLELLDERKKNKIKYVKLESQMVSILENLQSEKRIKRDLLSLNHKYKAKLFSLRKNITSLQKLHKKIYKQNIELKEEQEQEQEQEQEKDEETNTTKSSIIDFVDSLAKKLLIV</sequence>
<feature type="compositionally biased region" description="Basic and acidic residues" evidence="2">
    <location>
        <begin position="222"/>
        <end position="262"/>
    </location>
</feature>
<feature type="compositionally biased region" description="Polar residues" evidence="2">
    <location>
        <begin position="263"/>
        <end position="272"/>
    </location>
</feature>
<feature type="region of interest" description="Disordered" evidence="2">
    <location>
        <begin position="222"/>
        <end position="279"/>
    </location>
</feature>
<reference evidence="3" key="1">
    <citation type="submission" date="2022-08" db="EMBL/GenBank/DDBJ databases">
        <title>Novel sulphate-reducing endosymbionts in the free-living metamonad Anaeramoeba.</title>
        <authorList>
            <person name="Jerlstrom-Hultqvist J."/>
            <person name="Cepicka I."/>
            <person name="Gallot-Lavallee L."/>
            <person name="Salas-Leiva D."/>
            <person name="Curtis B.A."/>
            <person name="Zahonova K."/>
            <person name="Pipaliya S."/>
            <person name="Dacks J."/>
            <person name="Roger A.J."/>
        </authorList>
    </citation>
    <scope>NUCLEOTIDE SEQUENCE</scope>
    <source>
        <strain evidence="3">Busselton2</strain>
    </source>
</reference>
<gene>
    <name evidence="3" type="ORF">M0812_26891</name>
</gene>
<dbReference type="EMBL" id="JANTQA010000063">
    <property type="protein sequence ID" value="KAJ3427309.1"/>
    <property type="molecule type" value="Genomic_DNA"/>
</dbReference>
<evidence type="ECO:0000313" key="3">
    <source>
        <dbReference type="EMBL" id="KAJ3427309.1"/>
    </source>
</evidence>
<comment type="caution">
    <text evidence="3">The sequence shown here is derived from an EMBL/GenBank/DDBJ whole genome shotgun (WGS) entry which is preliminary data.</text>
</comment>